<feature type="non-terminal residue" evidence="2">
    <location>
        <position position="301"/>
    </location>
</feature>
<dbReference type="Pfam" id="PF07691">
    <property type="entry name" value="PA14"/>
    <property type="match status" value="1"/>
</dbReference>
<dbReference type="AlphaFoldDB" id="A0A6B3R6B7"/>
<keyword evidence="3" id="KW-1185">Reference proteome</keyword>
<gene>
    <name evidence="2" type="ORF">G3567_13190</name>
</gene>
<dbReference type="SUPFAM" id="SSF103647">
    <property type="entry name" value="TSP type-3 repeat"/>
    <property type="match status" value="1"/>
</dbReference>
<feature type="domain" description="PA14" evidence="1">
    <location>
        <begin position="11"/>
        <end position="156"/>
    </location>
</feature>
<reference evidence="2 3" key="1">
    <citation type="submission" date="2020-02" db="EMBL/GenBank/DDBJ databases">
        <title>Flavobacteriaceae Psychroflexus bacterium YR1-1, complete genome.</title>
        <authorList>
            <person name="Li Y."/>
            <person name="Wu S."/>
        </authorList>
    </citation>
    <scope>NUCLEOTIDE SEQUENCE [LARGE SCALE GENOMIC DNA]</scope>
    <source>
        <strain evidence="2 3">YR1-1</strain>
    </source>
</reference>
<dbReference type="SMART" id="SM00758">
    <property type="entry name" value="PA14"/>
    <property type="match status" value="1"/>
</dbReference>
<dbReference type="InterPro" id="IPR018247">
    <property type="entry name" value="EF_Hand_1_Ca_BS"/>
</dbReference>
<dbReference type="Proteomes" id="UP000478505">
    <property type="component" value="Unassembled WGS sequence"/>
</dbReference>
<dbReference type="RefSeq" id="WP_235923605.1">
    <property type="nucleotide sequence ID" value="NZ_JAAIKD010000028.1"/>
</dbReference>
<dbReference type="PROSITE" id="PS00018">
    <property type="entry name" value="EF_HAND_1"/>
    <property type="match status" value="1"/>
</dbReference>
<comment type="caution">
    <text evidence="2">The sequence shown here is derived from an EMBL/GenBank/DDBJ whole genome shotgun (WGS) entry which is preliminary data.</text>
</comment>
<dbReference type="InterPro" id="IPR028974">
    <property type="entry name" value="TSP_type-3_rpt"/>
</dbReference>
<sequence>DNDGILDADEILNGHLSYEFYDSVPAGNTVDNIPTTAPDYSGNVSDFDVTALSNSLTTSADAFSVRYKGSINIATGGDYTFYTNSDDGSKLFINGVEVVDNDGDHAPRERSGTITLSAGVHSIEVLFYENGGGQVLSVSYESTTIPITKTLLPFSMLSSEYDTDGDGIPNQLDLDSDGDGCSDANEYYFNINADGNLNGGDDLEYGSQSTLTVDADGRVVQAAYDGTNYANAIDNTITEACNACSATATGETDTDGDGVIDLCDLDADNDGILNTDEANGTGSAVFDAIPQAFWTFDNTTN</sequence>
<feature type="non-terminal residue" evidence="2">
    <location>
        <position position="1"/>
    </location>
</feature>
<evidence type="ECO:0000313" key="2">
    <source>
        <dbReference type="EMBL" id="NEV95090.1"/>
    </source>
</evidence>
<dbReference type="EMBL" id="JAAIKD010000028">
    <property type="protein sequence ID" value="NEV95090.1"/>
    <property type="molecule type" value="Genomic_DNA"/>
</dbReference>
<evidence type="ECO:0000313" key="3">
    <source>
        <dbReference type="Proteomes" id="UP000478505"/>
    </source>
</evidence>
<dbReference type="InterPro" id="IPR037524">
    <property type="entry name" value="PA14/GLEYA"/>
</dbReference>
<proteinExistence type="predicted"/>
<name>A0A6B3R6B7_9FLAO</name>
<organism evidence="2 3">
    <name type="scientific">Psychroflexus aurantiacus</name>
    <dbReference type="NCBI Taxonomy" id="2709310"/>
    <lineage>
        <taxon>Bacteria</taxon>
        <taxon>Pseudomonadati</taxon>
        <taxon>Bacteroidota</taxon>
        <taxon>Flavobacteriia</taxon>
        <taxon>Flavobacteriales</taxon>
        <taxon>Flavobacteriaceae</taxon>
        <taxon>Psychroflexus</taxon>
    </lineage>
</organism>
<evidence type="ECO:0000259" key="1">
    <source>
        <dbReference type="PROSITE" id="PS51820"/>
    </source>
</evidence>
<dbReference type="Gene3D" id="4.10.1080.10">
    <property type="entry name" value="TSP type-3 repeat"/>
    <property type="match status" value="1"/>
</dbReference>
<dbReference type="InterPro" id="IPR011658">
    <property type="entry name" value="PA14_dom"/>
</dbReference>
<protein>
    <recommendedName>
        <fullName evidence="1">PA14 domain-containing protein</fullName>
    </recommendedName>
</protein>
<accession>A0A6B3R6B7</accession>
<dbReference type="GO" id="GO:0005509">
    <property type="term" value="F:calcium ion binding"/>
    <property type="evidence" value="ECO:0007669"/>
    <property type="project" value="InterPro"/>
</dbReference>
<dbReference type="Gene3D" id="3.90.182.10">
    <property type="entry name" value="Toxin - Anthrax Protective Antigen,domain 1"/>
    <property type="match status" value="1"/>
</dbReference>
<dbReference type="PROSITE" id="PS51820">
    <property type="entry name" value="PA14"/>
    <property type="match status" value="1"/>
</dbReference>
<dbReference type="SUPFAM" id="SSF56988">
    <property type="entry name" value="Anthrax protective antigen"/>
    <property type="match status" value="1"/>
</dbReference>